<evidence type="ECO:0000313" key="1">
    <source>
        <dbReference type="EMBL" id="TWU41552.1"/>
    </source>
</evidence>
<organism evidence="1 2">
    <name type="scientific">Novipirellula aureliae</name>
    <dbReference type="NCBI Taxonomy" id="2527966"/>
    <lineage>
        <taxon>Bacteria</taxon>
        <taxon>Pseudomonadati</taxon>
        <taxon>Planctomycetota</taxon>
        <taxon>Planctomycetia</taxon>
        <taxon>Pirellulales</taxon>
        <taxon>Pirellulaceae</taxon>
        <taxon>Novipirellula</taxon>
    </lineage>
</organism>
<protein>
    <submittedName>
        <fullName evidence="1">Uncharacterized protein</fullName>
    </submittedName>
</protein>
<keyword evidence="2" id="KW-1185">Reference proteome</keyword>
<dbReference type="RefSeq" id="WP_146600344.1">
    <property type="nucleotide sequence ID" value="NZ_SJPY01000004.1"/>
</dbReference>
<gene>
    <name evidence="1" type="ORF">Q31b_30010</name>
</gene>
<dbReference type="OrthoDB" id="291485at2"/>
<accession>A0A5C6DY59</accession>
<evidence type="ECO:0000313" key="2">
    <source>
        <dbReference type="Proteomes" id="UP000315471"/>
    </source>
</evidence>
<dbReference type="EMBL" id="SJPY01000004">
    <property type="protein sequence ID" value="TWU41552.1"/>
    <property type="molecule type" value="Genomic_DNA"/>
</dbReference>
<sequence>MNRWLMIGSIVSLMVCSTGCLHHNLRSSGCQDCTSSCGSGSCSSGQCGKGILGRLSQNNGGDCGCQSGACGDCQDGSCGGCRIGGCLGGCGRNGCVAGPLGWQQGGLDYSSHLNPGLCGHGAGAKLQNQPFTPGPSSAQVGYPYYTHHGPRDFLMDNPPTIGR</sequence>
<reference evidence="1 2" key="1">
    <citation type="submission" date="2019-02" db="EMBL/GenBank/DDBJ databases">
        <title>Deep-cultivation of Planctomycetes and their phenomic and genomic characterization uncovers novel biology.</title>
        <authorList>
            <person name="Wiegand S."/>
            <person name="Jogler M."/>
            <person name="Boedeker C."/>
            <person name="Pinto D."/>
            <person name="Vollmers J."/>
            <person name="Rivas-Marin E."/>
            <person name="Kohn T."/>
            <person name="Peeters S.H."/>
            <person name="Heuer A."/>
            <person name="Rast P."/>
            <person name="Oberbeckmann S."/>
            <person name="Bunk B."/>
            <person name="Jeske O."/>
            <person name="Meyerdierks A."/>
            <person name="Storesund J.E."/>
            <person name="Kallscheuer N."/>
            <person name="Luecker S."/>
            <person name="Lage O.M."/>
            <person name="Pohl T."/>
            <person name="Merkel B.J."/>
            <person name="Hornburger P."/>
            <person name="Mueller R.-W."/>
            <person name="Bruemmer F."/>
            <person name="Labrenz M."/>
            <person name="Spormann A.M."/>
            <person name="Op Den Camp H."/>
            <person name="Overmann J."/>
            <person name="Amann R."/>
            <person name="Jetten M.S.M."/>
            <person name="Mascher T."/>
            <person name="Medema M.H."/>
            <person name="Devos D.P."/>
            <person name="Kaster A.-K."/>
            <person name="Ovreas L."/>
            <person name="Rohde M."/>
            <person name="Galperin M.Y."/>
            <person name="Jogler C."/>
        </authorList>
    </citation>
    <scope>NUCLEOTIDE SEQUENCE [LARGE SCALE GENOMIC DNA]</scope>
    <source>
        <strain evidence="1 2">Q31b</strain>
    </source>
</reference>
<comment type="caution">
    <text evidence="1">The sequence shown here is derived from an EMBL/GenBank/DDBJ whole genome shotgun (WGS) entry which is preliminary data.</text>
</comment>
<dbReference type="AlphaFoldDB" id="A0A5C6DY59"/>
<dbReference type="Proteomes" id="UP000315471">
    <property type="component" value="Unassembled WGS sequence"/>
</dbReference>
<name>A0A5C6DY59_9BACT</name>
<proteinExistence type="predicted"/>